<organism evidence="1 2">
    <name type="scientific">Streptococcus suis</name>
    <dbReference type="NCBI Taxonomy" id="1307"/>
    <lineage>
        <taxon>Bacteria</taxon>
        <taxon>Bacillati</taxon>
        <taxon>Bacillota</taxon>
        <taxon>Bacilli</taxon>
        <taxon>Lactobacillales</taxon>
        <taxon>Streptococcaceae</taxon>
        <taxon>Streptococcus</taxon>
    </lineage>
</organism>
<dbReference type="RefSeq" id="WP_257792721.1">
    <property type="nucleotide sequence ID" value="NZ_CEIH01000030.1"/>
</dbReference>
<name>A0A0Z8PDX6_STRSU</name>
<accession>A0A0Z8PDX6</accession>
<dbReference type="Proteomes" id="UP000069526">
    <property type="component" value="Unassembled WGS sequence"/>
</dbReference>
<proteinExistence type="predicted"/>
<evidence type="ECO:0000313" key="1">
    <source>
        <dbReference type="EMBL" id="CYW43940.1"/>
    </source>
</evidence>
<reference evidence="1 2" key="1">
    <citation type="submission" date="2016-02" db="EMBL/GenBank/DDBJ databases">
        <authorList>
            <consortium name="Pathogen Informatics"/>
        </authorList>
    </citation>
    <scope>NUCLEOTIDE SEQUENCE [LARGE SCALE GENOMIC DNA]</scope>
    <source>
        <strain evidence="1 2">SS1013</strain>
    </source>
</reference>
<evidence type="ECO:0000313" key="2">
    <source>
        <dbReference type="Proteomes" id="UP000069526"/>
    </source>
</evidence>
<gene>
    <name evidence="1" type="ORF">ERS132539_01612</name>
</gene>
<protein>
    <submittedName>
        <fullName evidence="1">Uncharacterized protein</fullName>
    </submittedName>
</protein>
<dbReference type="EMBL" id="FIJK01000042">
    <property type="protein sequence ID" value="CYW43940.1"/>
    <property type="molecule type" value="Genomic_DNA"/>
</dbReference>
<sequence>MKQFKKLDEKTLVNTVGGGSREEDFNAGRRFVRIIKYFFGGR</sequence>
<dbReference type="AlphaFoldDB" id="A0A0Z8PDX6"/>